<proteinExistence type="predicted"/>
<accession>A0A0D0A5K0</accession>
<name>A0A0D0A5K0_9AGAM</name>
<evidence type="ECO:0000313" key="2">
    <source>
        <dbReference type="Proteomes" id="UP000054018"/>
    </source>
</evidence>
<reference evidence="1 2" key="1">
    <citation type="submission" date="2014-04" db="EMBL/GenBank/DDBJ databases">
        <authorList>
            <consortium name="DOE Joint Genome Institute"/>
            <person name="Kuo A."/>
            <person name="Kohler A."/>
            <person name="Costa M.D."/>
            <person name="Nagy L.G."/>
            <person name="Floudas D."/>
            <person name="Copeland A."/>
            <person name="Barry K.W."/>
            <person name="Cichocki N."/>
            <person name="Veneault-Fourrey C."/>
            <person name="LaButti K."/>
            <person name="Lindquist E.A."/>
            <person name="Lipzen A."/>
            <person name="Lundell T."/>
            <person name="Morin E."/>
            <person name="Murat C."/>
            <person name="Sun H."/>
            <person name="Tunlid A."/>
            <person name="Henrissat B."/>
            <person name="Grigoriev I.V."/>
            <person name="Hibbett D.S."/>
            <person name="Martin F."/>
            <person name="Nordberg H.P."/>
            <person name="Cantor M.N."/>
            <person name="Hua S.X."/>
        </authorList>
    </citation>
    <scope>NUCLEOTIDE SEQUENCE [LARGE SCALE GENOMIC DNA]</scope>
    <source>
        <strain evidence="1 2">441</strain>
    </source>
</reference>
<sequence length="73" mass="8172">MAFTFCLSLKAASNHEKSVVRGGKRRVSIWVKCNVQLTPVTGQSRVCLYTGRSWLLVRCVTLQSSELQGRLSE</sequence>
<dbReference type="EMBL" id="KN833688">
    <property type="protein sequence ID" value="KIK29692.1"/>
    <property type="molecule type" value="Genomic_DNA"/>
</dbReference>
<evidence type="ECO:0000313" key="1">
    <source>
        <dbReference type="EMBL" id="KIK29692.1"/>
    </source>
</evidence>
<organism evidence="1 2">
    <name type="scientific">Pisolithus microcarpus 441</name>
    <dbReference type="NCBI Taxonomy" id="765257"/>
    <lineage>
        <taxon>Eukaryota</taxon>
        <taxon>Fungi</taxon>
        <taxon>Dikarya</taxon>
        <taxon>Basidiomycota</taxon>
        <taxon>Agaricomycotina</taxon>
        <taxon>Agaricomycetes</taxon>
        <taxon>Agaricomycetidae</taxon>
        <taxon>Boletales</taxon>
        <taxon>Sclerodermatineae</taxon>
        <taxon>Pisolithaceae</taxon>
        <taxon>Pisolithus</taxon>
    </lineage>
</organism>
<dbReference type="HOGENOM" id="CLU_2705787_0_0_1"/>
<reference evidence="2" key="2">
    <citation type="submission" date="2015-01" db="EMBL/GenBank/DDBJ databases">
        <title>Evolutionary Origins and Diversification of the Mycorrhizal Mutualists.</title>
        <authorList>
            <consortium name="DOE Joint Genome Institute"/>
            <consortium name="Mycorrhizal Genomics Consortium"/>
            <person name="Kohler A."/>
            <person name="Kuo A."/>
            <person name="Nagy L.G."/>
            <person name="Floudas D."/>
            <person name="Copeland A."/>
            <person name="Barry K.W."/>
            <person name="Cichocki N."/>
            <person name="Veneault-Fourrey C."/>
            <person name="LaButti K."/>
            <person name="Lindquist E.A."/>
            <person name="Lipzen A."/>
            <person name="Lundell T."/>
            <person name="Morin E."/>
            <person name="Murat C."/>
            <person name="Riley R."/>
            <person name="Ohm R."/>
            <person name="Sun H."/>
            <person name="Tunlid A."/>
            <person name="Henrissat B."/>
            <person name="Grigoriev I.V."/>
            <person name="Hibbett D.S."/>
            <person name="Martin F."/>
        </authorList>
    </citation>
    <scope>NUCLEOTIDE SEQUENCE [LARGE SCALE GENOMIC DNA]</scope>
    <source>
        <strain evidence="2">441</strain>
    </source>
</reference>
<dbReference type="Proteomes" id="UP000054018">
    <property type="component" value="Unassembled WGS sequence"/>
</dbReference>
<dbReference type="AlphaFoldDB" id="A0A0D0A5K0"/>
<protein>
    <submittedName>
        <fullName evidence="1">Uncharacterized protein</fullName>
    </submittedName>
</protein>
<keyword evidence="2" id="KW-1185">Reference proteome</keyword>
<gene>
    <name evidence="1" type="ORF">PISMIDRAFT_438833</name>
</gene>